<dbReference type="EMBL" id="NAJM01000002">
    <property type="protein sequence ID" value="RVX75239.1"/>
    <property type="molecule type" value="Genomic_DNA"/>
</dbReference>
<gene>
    <name evidence="2" type="ORF">B0A52_00591</name>
</gene>
<evidence type="ECO:0000313" key="2">
    <source>
        <dbReference type="EMBL" id="RVX75239.1"/>
    </source>
</evidence>
<protein>
    <submittedName>
        <fullName evidence="2">Uncharacterized protein</fullName>
    </submittedName>
</protein>
<evidence type="ECO:0000313" key="3">
    <source>
        <dbReference type="Proteomes" id="UP000288859"/>
    </source>
</evidence>
<feature type="compositionally biased region" description="Basic and acidic residues" evidence="1">
    <location>
        <begin position="12"/>
        <end position="23"/>
    </location>
</feature>
<feature type="compositionally biased region" description="Polar residues" evidence="1">
    <location>
        <begin position="189"/>
        <end position="199"/>
    </location>
</feature>
<organism evidence="2 3">
    <name type="scientific">Exophiala mesophila</name>
    <name type="common">Black yeast-like fungus</name>
    <dbReference type="NCBI Taxonomy" id="212818"/>
    <lineage>
        <taxon>Eukaryota</taxon>
        <taxon>Fungi</taxon>
        <taxon>Dikarya</taxon>
        <taxon>Ascomycota</taxon>
        <taxon>Pezizomycotina</taxon>
        <taxon>Eurotiomycetes</taxon>
        <taxon>Chaetothyriomycetidae</taxon>
        <taxon>Chaetothyriales</taxon>
        <taxon>Herpotrichiellaceae</taxon>
        <taxon>Exophiala</taxon>
    </lineage>
</organism>
<dbReference type="Proteomes" id="UP000288859">
    <property type="component" value="Unassembled WGS sequence"/>
</dbReference>
<feature type="region of interest" description="Disordered" evidence="1">
    <location>
        <begin position="400"/>
        <end position="449"/>
    </location>
</feature>
<name>A0A438NHN1_EXOME</name>
<feature type="compositionally biased region" description="Polar residues" evidence="1">
    <location>
        <begin position="367"/>
        <end position="383"/>
    </location>
</feature>
<comment type="caution">
    <text evidence="2">The sequence shown here is derived from an EMBL/GenBank/DDBJ whole genome shotgun (WGS) entry which is preliminary data.</text>
</comment>
<dbReference type="VEuPathDB" id="FungiDB:PV10_00072"/>
<feature type="region of interest" description="Disordered" evidence="1">
    <location>
        <begin position="1"/>
        <end position="70"/>
    </location>
</feature>
<feature type="compositionally biased region" description="Basic residues" evidence="1">
    <location>
        <begin position="417"/>
        <end position="427"/>
    </location>
</feature>
<dbReference type="OrthoDB" id="4160688at2759"/>
<proteinExistence type="predicted"/>
<feature type="compositionally biased region" description="Basic and acidic residues" evidence="1">
    <location>
        <begin position="33"/>
        <end position="70"/>
    </location>
</feature>
<reference evidence="2 3" key="1">
    <citation type="submission" date="2017-03" db="EMBL/GenBank/DDBJ databases">
        <title>Genomes of endolithic fungi from Antarctica.</title>
        <authorList>
            <person name="Coleine C."/>
            <person name="Masonjones S."/>
            <person name="Stajich J.E."/>
        </authorList>
    </citation>
    <scope>NUCLEOTIDE SEQUENCE [LARGE SCALE GENOMIC DNA]</scope>
    <source>
        <strain evidence="2 3">CCFEE 6314</strain>
    </source>
</reference>
<feature type="region of interest" description="Disordered" evidence="1">
    <location>
        <begin position="89"/>
        <end position="170"/>
    </location>
</feature>
<feature type="compositionally biased region" description="Polar residues" evidence="1">
    <location>
        <begin position="130"/>
        <end position="149"/>
    </location>
</feature>
<sequence>MPRPAKPPMTLKEVKRAGKKETGAFKFTASQHARADRQDAQEEKRRKALAKERQREENKRKRDIKAERDRIVKQRMLDEGRITIEDTWGKVTSSQPRLNRFFVQRTQPPLKASRLSEQTAVYDSEDSHSSSHVGNISEQVIKSQDSTTIEPHVPQKPVSGQSPRDEPSASLPAVATTLMPLSPNRISNTGQSLVSHWSQPPTLKEKKTPKTSIPLSEHLHGGRSHQLRGEDCRENSAASLEEAKDTIGPHSRAHQEQCHLENGYDTEEDFTDEIDDETLLILCSTQKPRNSPSRDGVNMKTEPVLFNKNRQMRRTDVDTGRMSCQSIDNQHKVSGLAQASESFSAIFNEIDDRDFLALADKVEASLVPSSNCNPGSAPNTEMTATPERQEQVDVRMPIQVSVSHPQKDSNGATKGSTPRKRNTRTFPKHSERPLTTTMPPPTKKKKGRILPWDLRADEFDTPGPSTQAVMLELVEQAEANIRPRRHKS</sequence>
<feature type="region of interest" description="Disordered" evidence="1">
    <location>
        <begin position="189"/>
        <end position="229"/>
    </location>
</feature>
<dbReference type="AlphaFoldDB" id="A0A438NHN1"/>
<feature type="compositionally biased region" description="Polar residues" evidence="1">
    <location>
        <begin position="400"/>
        <end position="416"/>
    </location>
</feature>
<accession>A0A438NHN1</accession>
<feature type="region of interest" description="Disordered" evidence="1">
    <location>
        <begin position="367"/>
        <end position="388"/>
    </location>
</feature>
<evidence type="ECO:0000256" key="1">
    <source>
        <dbReference type="SAM" id="MobiDB-lite"/>
    </source>
</evidence>